<proteinExistence type="predicted"/>
<gene>
    <name evidence="1" type="ORF">H4R20_003815</name>
</gene>
<dbReference type="Proteomes" id="UP001140094">
    <property type="component" value="Unassembled WGS sequence"/>
</dbReference>
<sequence length="137" mass="16226">MDAINWLQPHAYQRTHRETFSRTLYSRDALVVDKTLLCKAFLESEHKTIRICVPEGFGKTFNLTVIADFFNIVTRHDMPRPTNVPYFSRQTRSDVFDISVALQNRMKIFEGSLLLQEHPDFFHQHFGRYPVVYINFQ</sequence>
<reference evidence="1" key="1">
    <citation type="submission" date="2022-07" db="EMBL/GenBank/DDBJ databases">
        <title>Phylogenomic reconstructions and comparative analyses of Kickxellomycotina fungi.</title>
        <authorList>
            <person name="Reynolds N.K."/>
            <person name="Stajich J.E."/>
            <person name="Barry K."/>
            <person name="Grigoriev I.V."/>
            <person name="Crous P."/>
            <person name="Smith M.E."/>
        </authorList>
    </citation>
    <scope>NUCLEOTIDE SEQUENCE</scope>
    <source>
        <strain evidence="1">NRRL 1565</strain>
    </source>
</reference>
<evidence type="ECO:0000313" key="1">
    <source>
        <dbReference type="EMBL" id="KAJ2801092.1"/>
    </source>
</evidence>
<feature type="non-terminal residue" evidence="1">
    <location>
        <position position="137"/>
    </location>
</feature>
<keyword evidence="2" id="KW-1185">Reference proteome</keyword>
<comment type="caution">
    <text evidence="1">The sequence shown here is derived from an EMBL/GenBank/DDBJ whole genome shotgun (WGS) entry which is preliminary data.</text>
</comment>
<dbReference type="OrthoDB" id="5586226at2759"/>
<evidence type="ECO:0000313" key="2">
    <source>
        <dbReference type="Proteomes" id="UP001140094"/>
    </source>
</evidence>
<dbReference type="EMBL" id="JANBUO010000872">
    <property type="protein sequence ID" value="KAJ2801092.1"/>
    <property type="molecule type" value="Genomic_DNA"/>
</dbReference>
<evidence type="ECO:0008006" key="3">
    <source>
        <dbReference type="Google" id="ProtNLM"/>
    </source>
</evidence>
<dbReference type="AlphaFoldDB" id="A0A9W8HUI8"/>
<dbReference type="PANTHER" id="PTHR34825">
    <property type="entry name" value="CONSERVED PROTEIN, WITH A WEAK D-GALACTARATE DEHYDRATASE/ALTRONATE HYDROLASE DOMAIN"/>
    <property type="match status" value="1"/>
</dbReference>
<dbReference type="PANTHER" id="PTHR34825:SF1">
    <property type="entry name" value="AAA-ATPASE-LIKE DOMAIN-CONTAINING PROTEIN"/>
    <property type="match status" value="1"/>
</dbReference>
<protein>
    <recommendedName>
        <fullName evidence="3">AAA-ATPase-like domain-containing protein</fullName>
    </recommendedName>
</protein>
<accession>A0A9W8HUI8</accession>
<organism evidence="1 2">
    <name type="scientific">Coemansia guatemalensis</name>
    <dbReference type="NCBI Taxonomy" id="2761395"/>
    <lineage>
        <taxon>Eukaryota</taxon>
        <taxon>Fungi</taxon>
        <taxon>Fungi incertae sedis</taxon>
        <taxon>Zoopagomycota</taxon>
        <taxon>Kickxellomycotina</taxon>
        <taxon>Kickxellomycetes</taxon>
        <taxon>Kickxellales</taxon>
        <taxon>Kickxellaceae</taxon>
        <taxon>Coemansia</taxon>
    </lineage>
</organism>
<name>A0A9W8HUI8_9FUNG</name>